<feature type="transmembrane region" description="Helical" evidence="1">
    <location>
        <begin position="24"/>
        <end position="45"/>
    </location>
</feature>
<dbReference type="PIRSF" id="PIRSF036536">
    <property type="entry name" value="EhaH"/>
    <property type="match status" value="1"/>
</dbReference>
<feature type="transmembrane region" description="Helical" evidence="1">
    <location>
        <begin position="166"/>
        <end position="186"/>
    </location>
</feature>
<name>A0A133ULN7_9EURY</name>
<evidence type="ECO:0008006" key="4">
    <source>
        <dbReference type="Google" id="ProtNLM"/>
    </source>
</evidence>
<comment type="caution">
    <text evidence="2">The sequence shown here is derived from an EMBL/GenBank/DDBJ whole genome shotgun (WGS) entry which is preliminary data.</text>
</comment>
<evidence type="ECO:0000313" key="2">
    <source>
        <dbReference type="EMBL" id="KXA95077.1"/>
    </source>
</evidence>
<organism evidence="2 3">
    <name type="scientific">candidate division MSBL1 archaeon SCGC-AAA259E19</name>
    <dbReference type="NCBI Taxonomy" id="1698264"/>
    <lineage>
        <taxon>Archaea</taxon>
        <taxon>Methanobacteriati</taxon>
        <taxon>Methanobacteriota</taxon>
        <taxon>candidate division MSBL1</taxon>
    </lineage>
</organism>
<keyword evidence="3" id="KW-1185">Reference proteome</keyword>
<keyword evidence="1" id="KW-0812">Transmembrane</keyword>
<evidence type="ECO:0000313" key="3">
    <source>
        <dbReference type="Proteomes" id="UP000070284"/>
    </source>
</evidence>
<dbReference type="Pfam" id="PF10125">
    <property type="entry name" value="NADHdeh_related"/>
    <property type="match status" value="1"/>
</dbReference>
<reference evidence="2 3" key="1">
    <citation type="journal article" date="2016" name="Sci. Rep.">
        <title>Metabolic traits of an uncultured archaeal lineage -MSBL1- from brine pools of the Red Sea.</title>
        <authorList>
            <person name="Mwirichia R."/>
            <person name="Alam I."/>
            <person name="Rashid M."/>
            <person name="Vinu M."/>
            <person name="Ba-Alawi W."/>
            <person name="Anthony Kamau A."/>
            <person name="Kamanda Ngugi D."/>
            <person name="Goker M."/>
            <person name="Klenk H.P."/>
            <person name="Bajic V."/>
            <person name="Stingl U."/>
        </authorList>
    </citation>
    <scope>NUCLEOTIDE SEQUENCE [LARGE SCALE GENOMIC DNA]</scope>
    <source>
        <strain evidence="2">SCGC-AAA259E19</strain>
    </source>
</reference>
<dbReference type="EMBL" id="LHXO01000026">
    <property type="protein sequence ID" value="KXA95077.1"/>
    <property type="molecule type" value="Genomic_DNA"/>
</dbReference>
<dbReference type="AlphaFoldDB" id="A0A133ULN7"/>
<protein>
    <recommendedName>
        <fullName evidence="4">NADH:quinone oxidoreductase/Mrp antiporter membrane subunit domain-containing protein</fullName>
    </recommendedName>
</protein>
<feature type="transmembrane region" description="Helical" evidence="1">
    <location>
        <begin position="127"/>
        <end position="146"/>
    </location>
</feature>
<sequence>MTNPITELGGEILAFLNWGDITPYFTQVTIPAFLIVVSLTILFALSKPERQIELIFGKDDHKEAEIVGKELRFRRFMSIICGIATAWAMITGDIFNYTLSLALIGITNIGIVASVEKGHVLEAAFQYGLMIMLASIPLFGSAALVLGTTGTLSMHLLAQISVGGFAPLMLMMGVVGEVGIAPFYAAKAELFRAPGAPYIIMIHVSSLMVIVRSVEVLLILIGGG</sequence>
<gene>
    <name evidence="2" type="ORF">AKJ65_02635</name>
</gene>
<feature type="transmembrane region" description="Helical" evidence="1">
    <location>
        <begin position="198"/>
        <end position="221"/>
    </location>
</feature>
<keyword evidence="1" id="KW-0472">Membrane</keyword>
<evidence type="ECO:0000256" key="1">
    <source>
        <dbReference type="SAM" id="Phobius"/>
    </source>
</evidence>
<dbReference type="PATRIC" id="fig|1698264.3.peg.1080"/>
<feature type="transmembrane region" description="Helical" evidence="1">
    <location>
        <begin position="96"/>
        <end position="115"/>
    </location>
</feature>
<proteinExistence type="predicted"/>
<dbReference type="Proteomes" id="UP000070284">
    <property type="component" value="Unassembled WGS sequence"/>
</dbReference>
<keyword evidence="1" id="KW-1133">Transmembrane helix</keyword>
<accession>A0A133ULN7</accession>
<dbReference type="InterPro" id="IPR017059">
    <property type="entry name" value="NiFe-hyd_3_EhaH_prd"/>
</dbReference>